<evidence type="ECO:0000313" key="3">
    <source>
        <dbReference type="Proteomes" id="UP000050360"/>
    </source>
</evidence>
<proteinExistence type="predicted"/>
<organism evidence="2 3">
    <name type="scientific">Candidatus Methanoperedens nitratireducens</name>
    <dbReference type="NCBI Taxonomy" id="1392998"/>
    <lineage>
        <taxon>Archaea</taxon>
        <taxon>Methanobacteriati</taxon>
        <taxon>Methanobacteriota</taxon>
        <taxon>Stenosarchaea group</taxon>
        <taxon>Methanomicrobia</taxon>
        <taxon>Methanosarcinales</taxon>
        <taxon>ANME-2 cluster</taxon>
        <taxon>Candidatus Methanoperedentaceae</taxon>
        <taxon>Candidatus Methanoperedens</taxon>
    </lineage>
</organism>
<dbReference type="AlphaFoldDB" id="A0A0P8DZE6"/>
<name>A0A0P8DZE6_9EURY</name>
<evidence type="ECO:0000313" key="2">
    <source>
        <dbReference type="EMBL" id="KPQ43245.1"/>
    </source>
</evidence>
<dbReference type="InterPro" id="IPR015168">
    <property type="entry name" value="SsuA/THI5"/>
</dbReference>
<dbReference type="EMBL" id="LKCM01000167">
    <property type="protein sequence ID" value="KPQ43245.1"/>
    <property type="molecule type" value="Genomic_DNA"/>
</dbReference>
<feature type="domain" description="SsuA/THI5-like" evidence="1">
    <location>
        <begin position="43"/>
        <end position="92"/>
    </location>
</feature>
<dbReference type="Pfam" id="PF09084">
    <property type="entry name" value="NMT1"/>
    <property type="match status" value="1"/>
</dbReference>
<protein>
    <recommendedName>
        <fullName evidence="1">SsuA/THI5-like domain-containing protein</fullName>
    </recommendedName>
</protein>
<dbReference type="SUPFAM" id="SSF53850">
    <property type="entry name" value="Periplasmic binding protein-like II"/>
    <property type="match status" value="1"/>
</dbReference>
<gene>
    <name evidence="2" type="ORF">MPEBLZ_02203</name>
</gene>
<evidence type="ECO:0000259" key="1">
    <source>
        <dbReference type="Pfam" id="PF09084"/>
    </source>
</evidence>
<dbReference type="Gene3D" id="3.40.190.10">
    <property type="entry name" value="Periplasmic binding protein-like II"/>
    <property type="match status" value="2"/>
</dbReference>
<accession>A0A0P8DZE6</accession>
<dbReference type="Proteomes" id="UP000050360">
    <property type="component" value="Unassembled WGS sequence"/>
</dbReference>
<reference evidence="2 3" key="1">
    <citation type="submission" date="2015-09" db="EMBL/GenBank/DDBJ databases">
        <title>A metagenomics-based metabolic model of nitrate-dependent anaerobic oxidation of methane by Methanoperedens-like archaea.</title>
        <authorList>
            <person name="Arshad A."/>
            <person name="Speth D.R."/>
            <person name="De Graaf R.M."/>
            <person name="Op Den Camp H.J."/>
            <person name="Jetten M.S."/>
            <person name="Welte C.U."/>
        </authorList>
    </citation>
    <scope>NUCLEOTIDE SEQUENCE [LARGE SCALE GENOMIC DNA]</scope>
</reference>
<comment type="caution">
    <text evidence="2">The sequence shown here is derived from an EMBL/GenBank/DDBJ whole genome shotgun (WGS) entry which is preliminary data.</text>
</comment>
<sequence length="96" mass="10554">MKFRNGLAITNAFTHREVDIATFGVTPLLRYWINDNGRIYIISGVNSGGSALIVRAGSDIRSIDDLDGKIIATSGFGSIQDLVMRKMFEGFEIKTV</sequence>